<dbReference type="PANTHER" id="PTHR46954:SF1">
    <property type="entry name" value="C2H2-TYPE DOMAIN-CONTAINING PROTEIN"/>
    <property type="match status" value="1"/>
</dbReference>
<evidence type="ECO:0000313" key="1">
    <source>
        <dbReference type="EMBL" id="CAG2232358.1"/>
    </source>
</evidence>
<dbReference type="OrthoDB" id="10033767at2759"/>
<dbReference type="Proteomes" id="UP000683360">
    <property type="component" value="Unassembled WGS sequence"/>
</dbReference>
<sequence length="1081" mass="123238">MLQFRGGEHFIKNKIFSYSLEESWEDVLKDLLEDSDFTFGKADTVDVCLTSSLHGIEAFHPDMTEQISVALTFDKSLKYVRFIIHKFCPDTEKKAPKSQNDAFKMMMTERGSCTKAPTLKDQNGPRFTAKDKLYNDLVNQMVTEKAFFPNSMFNSTIEKHVGVIVNALWYIDGSKDKFETRCQKDPSYSIPTRFLNSYCGYNDWRKHKKKAPVLSAATLKLHSSLLFDVLSLPCTTTWNNFKTDLIHLSQSLNSYSAYLDKSNEEQKQRQGIEHPVREVAKNAFLSHVPSVSIVDRKYSILDSAMLKLDYYEYLYLDEDIHVFIEDSLKTSWSRYSFLQNLKLSQPINKLSYNPGGSVGSTVFIWKVPQHRGLNEVMNDALKVIDTLKPKLPEYHTRRMRRDFINKYSNLNAVSIPKHILRSIYSDLTMDATSDQNPAMDSRVRHAILSEDEDLILDLRHLNKGRPGDTFDNFFDLLKTKVDEMSAADERRHGIEHLAKYISVRDLINDVKNDIEPETPIPSESTVLFAFTPKNSYLNTSKLYKSKVPLQFKVQTRQLRLSHQDDHYCAAQYKYMREYAIMYREHVTFLSIDDKSKIDIGEPHQYVSTGVRGKKSLVPTGSTLSALDHDVSSKGSITPSVSLNVQIPEEKGGSFYQGKVNVTYKDSIFQASSPWRHAAEMQRNLLFAEEVSPVLMLFSDGGPDHRITYHSVKLSLIILFKNLDLDILIAGRTAPGHSWINPVERIMSTLNIALQNAALARSECTSDMEQVLRSVNSMAEIIKKAERVPNLKGEWLESLGPIIEVLQNRTERLELKGQPFKCHKASSDENVFEFESQVHNIDAAIEIGKYQMKDLAKKADYQKFLATHCLQRNYIFQIRKCGNAECCRLRRCQQQEFPPLPDPVLSHDKDHFQPLTDVIGKTTTDSDRPSSSNQTVASVAEALQGVKNNQLTAQNVRKTVTCVECGKPRCLYSKKQLSVRESRSLTRLLEKHDYTCGALITPDGDALQGLVFVRLQLSCNSHIEFPYYSANNTRKDMCCHCAAEGVQKDQELMQTFRVVLPVCVQCHAAGKETPKRNPIKNL</sequence>
<name>A0A8S3TFE2_MYTED</name>
<gene>
    <name evidence="1" type="ORF">MEDL_45071</name>
</gene>
<organism evidence="1 2">
    <name type="scientific">Mytilus edulis</name>
    <name type="common">Blue mussel</name>
    <dbReference type="NCBI Taxonomy" id="6550"/>
    <lineage>
        <taxon>Eukaryota</taxon>
        <taxon>Metazoa</taxon>
        <taxon>Spiralia</taxon>
        <taxon>Lophotrochozoa</taxon>
        <taxon>Mollusca</taxon>
        <taxon>Bivalvia</taxon>
        <taxon>Autobranchia</taxon>
        <taxon>Pteriomorphia</taxon>
        <taxon>Mytilida</taxon>
        <taxon>Mytiloidea</taxon>
        <taxon>Mytilidae</taxon>
        <taxon>Mytilinae</taxon>
        <taxon>Mytilus</taxon>
    </lineage>
</organism>
<dbReference type="EMBL" id="CAJPWZ010002180">
    <property type="protein sequence ID" value="CAG2232358.1"/>
    <property type="molecule type" value="Genomic_DNA"/>
</dbReference>
<comment type="caution">
    <text evidence="1">The sequence shown here is derived from an EMBL/GenBank/DDBJ whole genome shotgun (WGS) entry which is preliminary data.</text>
</comment>
<keyword evidence="2" id="KW-1185">Reference proteome</keyword>
<protein>
    <submittedName>
        <fullName evidence="1">Uncharacterized protein</fullName>
    </submittedName>
</protein>
<evidence type="ECO:0000313" key="2">
    <source>
        <dbReference type="Proteomes" id="UP000683360"/>
    </source>
</evidence>
<dbReference type="AlphaFoldDB" id="A0A8S3TFE2"/>
<reference evidence="1" key="1">
    <citation type="submission" date="2021-03" db="EMBL/GenBank/DDBJ databases">
        <authorList>
            <person name="Bekaert M."/>
        </authorList>
    </citation>
    <scope>NUCLEOTIDE SEQUENCE</scope>
</reference>
<proteinExistence type="predicted"/>
<dbReference type="PANTHER" id="PTHR46954">
    <property type="entry name" value="C2H2-TYPE DOMAIN-CONTAINING PROTEIN"/>
    <property type="match status" value="1"/>
</dbReference>
<accession>A0A8S3TFE2</accession>